<accession>A0A239ANV9</accession>
<evidence type="ECO:0000313" key="2">
    <source>
        <dbReference type="Proteomes" id="UP000198324"/>
    </source>
</evidence>
<name>A0A239ANV9_9BACT</name>
<dbReference type="EMBL" id="FZOC01000004">
    <property type="protein sequence ID" value="SNR96734.1"/>
    <property type="molecule type" value="Genomic_DNA"/>
</dbReference>
<reference evidence="1 2" key="1">
    <citation type="submission" date="2017-06" db="EMBL/GenBank/DDBJ databases">
        <authorList>
            <person name="Kim H.J."/>
            <person name="Triplett B.A."/>
        </authorList>
    </citation>
    <scope>NUCLEOTIDE SEQUENCE [LARGE SCALE GENOMIC DNA]</scope>
    <source>
        <strain evidence="1 2">DSM 13116</strain>
    </source>
</reference>
<organism evidence="1 2">
    <name type="scientific">Humidesulfovibrio mexicanus</name>
    <dbReference type="NCBI Taxonomy" id="147047"/>
    <lineage>
        <taxon>Bacteria</taxon>
        <taxon>Pseudomonadati</taxon>
        <taxon>Thermodesulfobacteriota</taxon>
        <taxon>Desulfovibrionia</taxon>
        <taxon>Desulfovibrionales</taxon>
        <taxon>Desulfovibrionaceae</taxon>
        <taxon>Humidesulfovibrio</taxon>
    </lineage>
</organism>
<dbReference type="OrthoDB" id="5471384at2"/>
<evidence type="ECO:0000313" key="1">
    <source>
        <dbReference type="EMBL" id="SNR96734.1"/>
    </source>
</evidence>
<sequence>MSTETPHTTPLRVVAALALAALVLLVAGCAKPTMSAAHLKRDAWSLEEPRSLTTNFMRFDYQVLPVGDVAGIKGWAYLDMRRLPQWATWADSLSFTAYICDADGRVLAQDTRTFLPREARADQGIGFEFSLRPKTWGQRPLFIAFGYRMVLTEGRGAEGGKGPFFVSEEATAR</sequence>
<protein>
    <recommendedName>
        <fullName evidence="3">Lipoprotein</fullName>
    </recommendedName>
</protein>
<keyword evidence="2" id="KW-1185">Reference proteome</keyword>
<dbReference type="RefSeq" id="WP_089274319.1">
    <property type="nucleotide sequence ID" value="NZ_FZOC01000004.1"/>
</dbReference>
<gene>
    <name evidence="1" type="ORF">SAMN04488503_2092</name>
</gene>
<dbReference type="Proteomes" id="UP000198324">
    <property type="component" value="Unassembled WGS sequence"/>
</dbReference>
<evidence type="ECO:0008006" key="3">
    <source>
        <dbReference type="Google" id="ProtNLM"/>
    </source>
</evidence>
<proteinExistence type="predicted"/>
<dbReference type="AlphaFoldDB" id="A0A239ANV9"/>